<evidence type="ECO:0000256" key="33">
    <source>
        <dbReference type="HAMAP-Rule" id="MF_04083"/>
    </source>
</evidence>
<keyword evidence="12 33" id="KW-1162">Viral penetration into host cytoplasm</keyword>
<evidence type="ECO:0000256" key="5">
    <source>
        <dbReference type="ARBA" id="ARBA00004578"/>
    </source>
</evidence>
<dbReference type="GO" id="GO:0019082">
    <property type="term" value="P:viral protein processing"/>
    <property type="evidence" value="ECO:0007669"/>
    <property type="project" value="UniProtKB-UniRule"/>
</dbReference>
<reference evidence="38" key="1">
    <citation type="journal article" date="2010" name="PLoS Pathog.">
        <title>High multiplicity infection by HIV-1 in men who have sex with men.</title>
        <authorList>
            <person name="Li H."/>
            <person name="Bar K.J."/>
            <person name="Wang S."/>
            <person name="Decker J.M."/>
            <person name="Chen Y."/>
            <person name="Sun C."/>
            <person name="Salazar-Gonzalez J.F."/>
            <person name="Salazar M.G."/>
            <person name="Learn G.H."/>
            <person name="Morgan C.J."/>
            <person name="Schumacher J.E."/>
            <person name="Giorgi E.E."/>
            <person name="Bhattacharya T."/>
            <person name="Korber B.T."/>
            <person name="Perelson A.S."/>
            <person name="Eron J."/>
            <person name="Hicks C.B."/>
            <person name="Haynes B.F."/>
            <person name="Markowitz M."/>
            <person name="Keele B.F."/>
            <person name="Hahn B.H."/>
            <person name="Shaw G.M."/>
        </authorList>
    </citation>
    <scope>NUCLEOTIDE SEQUENCE</scope>
    <source>
        <strain evidence="38">INME0632_A3</strain>
    </source>
</reference>
<evidence type="ECO:0000256" key="9">
    <source>
        <dbReference type="ARBA" id="ARBA00022511"/>
    </source>
</evidence>
<evidence type="ECO:0000256" key="11">
    <source>
        <dbReference type="ARBA" id="ARBA00022581"/>
    </source>
</evidence>
<comment type="domain">
    <text evidence="33">The membrane proximal external region (MPER) present in gp41 is a tryptophan-rich region recognized by the antibodies 2F5, Z13, and 4E10. MPER seems to play a role in fusion.</text>
</comment>
<evidence type="ECO:0000256" key="27">
    <source>
        <dbReference type="ARBA" id="ARBA00023157"/>
    </source>
</evidence>
<keyword evidence="14 33" id="KW-0812">Transmembrane</keyword>
<evidence type="ECO:0000256" key="6">
    <source>
        <dbReference type="ARBA" id="ARBA00004650"/>
    </source>
</evidence>
<keyword evidence="23 33" id="KW-1039">Host endosome</keyword>
<evidence type="ECO:0000256" key="31">
    <source>
        <dbReference type="ARBA" id="ARBA00023296"/>
    </source>
</evidence>
<keyword evidence="24 33" id="KW-0175">Coiled coil</keyword>
<organism evidence="38">
    <name type="scientific">Human immunodeficiency virus type 1</name>
    <name type="common">HIV-1</name>
    <dbReference type="NCBI Taxonomy" id="11676"/>
    <lineage>
        <taxon>Viruses</taxon>
        <taxon>Riboviria</taxon>
        <taxon>Pararnavirae</taxon>
        <taxon>Artverviricota</taxon>
        <taxon>Revtraviricetes</taxon>
        <taxon>Ortervirales</taxon>
        <taxon>Retroviridae</taxon>
        <taxon>Orthoretrovirinae</taxon>
        <taxon>Lentivirus</taxon>
        <taxon>Lentivirus humimdef1</taxon>
    </lineage>
</organism>
<evidence type="ECO:0000259" key="36">
    <source>
        <dbReference type="Pfam" id="PF00516"/>
    </source>
</evidence>
<evidence type="ECO:0000256" key="16">
    <source>
        <dbReference type="ARBA" id="ARBA00022729"/>
    </source>
</evidence>
<dbReference type="InterPro" id="IPR000777">
    <property type="entry name" value="HIV1_Gp120"/>
</dbReference>
<comment type="function">
    <text evidence="33">Envelope glycoprotein gp160: Oligomerizes in the host endoplasmic reticulum into predominantly trimers. In a second time, gp160 transits in the host Golgi, where glycosylation is completed. The precursor is then proteolytically cleaved in the trans-Golgi and thereby activated by cellular furin or furin-like proteases to produce gp120 and gp41.</text>
</comment>
<evidence type="ECO:0000256" key="1">
    <source>
        <dbReference type="ARBA" id="ARBA00004402"/>
    </source>
</evidence>
<evidence type="ECO:0000256" key="30">
    <source>
        <dbReference type="ARBA" id="ARBA00023288"/>
    </source>
</evidence>
<keyword evidence="13 33" id="KW-0165">Cleavage on pair of basic residues</keyword>
<dbReference type="FunFam" id="2.170.40.20:FF:000003">
    <property type="entry name" value="Envelope glycoprotein gp160"/>
    <property type="match status" value="1"/>
</dbReference>
<comment type="miscellaneous">
    <text evidence="33">Inhibitors targeting HIV-1 viral envelope proteins are used as antiretroviral drugs. Attachment of virions to the cell surface via non-specific interactions and CD4 binding can be blocked by inhibitors that include cyanovirin-N, cyclotriazadisulfonamide analogs, PRO 2000, TNX 355 and PRO 542. In addition, BMS 806 can block CD4-induced conformational changes. Env interactions with the coreceptor molecules can be targeted by CCR5 antagonists including SCH-D, maraviroc (UK 427857) and aplaviroc (GW 873140), and the CXCR4 antagonist AMD 070. Fusion of viral and cellular membranes can be inhibited by peptides such as enfuvirtide and tifuvirtide (T 1249). Resistance to inhibitors associated with mutations in Env are observed. Most of the time, single mutations confer only a modest reduction in drug susceptibility. Combination of several mutations is usually required to develop a high-level drug resistance.</text>
</comment>
<feature type="coiled-coil region" evidence="33">
    <location>
        <begin position="636"/>
        <end position="670"/>
    </location>
</feature>
<evidence type="ECO:0000256" key="28">
    <source>
        <dbReference type="ARBA" id="ARBA00023180"/>
    </source>
</evidence>
<sequence>MRVKGIRKNYQHLWRWGIMLLGILMMSNAAEDLWVTVYYGVPVWKEATTTLFCASDAKAYDTEVHNVWATHACVPTDPNPQEVVLGNVTENFNMWKNNMVEQMHEDIISLWDQSLKPCVKLTPLCVTLNCTDDLGNATLGDATNNNNSSELIMEKGEIKNCSFNITTSIRDKVQREYAYFYKLDVIPIDNDNTSYRLISCNTSVITQACPKISFEPIPIHYCAPAGFAILKCNDKKFNGTGPCKNVSTVQCTHGIRPVVSTQLLLNGSLAEKEVVIRSENFTNNAKNIIVQLKESVVINCTRPNNNTRKGIHMGPGGALYTTGSIIGNIRQAHCNLSITQWNNTLQQIVTKLREQFGNKTTIVFNHSSGGDPEIVMHSFNCGGEFFYCNTTKLFNSTWNDNSTWNVNGTGNDNDTIILPCRIKQIVNMWQEVGKAMYAPPIRGLIKCSSNITGLILTRDGGNNITNETEIFRPTGGDMKDNWRSELYKYKVVQIEPLGVAPTKAKRRVVQREKRAVGIGALFLGFLGAAGSTMGAASITLTVQARQLLSGIVQQQNNLLRAIEAQQHLLQLTVWGIKQLQARVLAVERYLRDQQLLGIWGCSGKLIYTTAVPWNTSWSNKSLDYIWGNMTWMEWEREIDNYTGIIYTLIEESQNQQEKNEKELLELDKWANLWSWFDITNWLWYIKLFIMIVGGLIGLRIVFTVLSIVNRVRQGYSPLSFQTHLPAQRGPDRPGGIEEEGGERDRDRSGPLVDGFLAIIWVDLRSLCLFSYHRLRDLLLIVTRIVELLGRRGWELLKYWWNLLQYWGQELKKSAVSLLNATAIAVAEGTDRIIEVVQRAFRAILHIPRRIRQGFERALL</sequence>
<feature type="domain" description="Human immunodeficiency virus 1 envelope glycoprotein Gp120" evidence="36">
    <location>
        <begin position="33"/>
        <end position="514"/>
    </location>
</feature>
<dbReference type="GO" id="GO:1903911">
    <property type="term" value="P:positive regulation of receptor clustering"/>
    <property type="evidence" value="ECO:0007669"/>
    <property type="project" value="UniProtKB-UniRule"/>
</dbReference>
<evidence type="ECO:0000256" key="12">
    <source>
        <dbReference type="ARBA" id="ARBA00022595"/>
    </source>
</evidence>
<dbReference type="GO" id="GO:0075512">
    <property type="term" value="P:clathrin-dependent endocytosis of virus by host cell"/>
    <property type="evidence" value="ECO:0007669"/>
    <property type="project" value="UniProtKB-UniRule"/>
</dbReference>
<keyword evidence="17 33" id="KW-1161">Viral attachment to host cell</keyword>
<dbReference type="Gene3D" id="1.10.287.210">
    <property type="match status" value="1"/>
</dbReference>
<proteinExistence type="inferred from homology"/>
<evidence type="ECO:0000256" key="35">
    <source>
        <dbReference type="SAM" id="MobiDB-lite"/>
    </source>
</evidence>
<comment type="caution">
    <text evidence="33 34">Lacks conserved residue(s) required for the propagation of feature annotation.</text>
</comment>
<evidence type="ECO:0000256" key="25">
    <source>
        <dbReference type="ARBA" id="ARBA00023136"/>
    </source>
</evidence>
<keyword evidence="30 33" id="KW-0449">Lipoprotein</keyword>
<feature type="transmembrane region" description="Helical" evidence="34">
    <location>
        <begin position="681"/>
        <end position="708"/>
    </location>
</feature>
<evidence type="ECO:0000256" key="34">
    <source>
        <dbReference type="RuleBase" id="RU363095"/>
    </source>
</evidence>
<feature type="disulfide bond" evidence="33">
    <location>
        <begin position="53"/>
        <end position="73"/>
    </location>
</feature>
<evidence type="ECO:0000313" key="38">
    <source>
        <dbReference type="EMBL" id="AEO86286.1"/>
    </source>
</evidence>
<evidence type="ECO:0000256" key="14">
    <source>
        <dbReference type="ARBA" id="ARBA00022692"/>
    </source>
</evidence>
<comment type="function">
    <text evidence="33">Transmembrane protein gp41: Acts as a class I viral fusion protein. Under the current model, the protein has at least 3 conformational states: pre-fusion native state, pre-hairpin intermediate state, and post-fusion hairpin state. During fusion of viral and target intracellular membranes, the coiled coil regions (heptad repeats) assume a trimer-of-hairpins structure, positioning the fusion peptide in close proximity to the C-terminal region of the ectodomain. The formation of this structure appears to drive apposition and subsequent fusion of viral and target cell membranes. Complete fusion occurs in host cell endosomes and is dynamin-dependent, however some lipid transfer might occur at the plasma membrane. The virus undergoes clathrin-dependent internalization long before endosomal fusion, thus minimizing the surface exposure of conserved viral epitopes during fusion and reducing the efficacy of inhibitors targeting these epitopes. Membranes fusion leads to delivery of the nucleocapsid into the cytoplasm.</text>
</comment>
<feature type="region of interest" description="Disordered" evidence="35">
    <location>
        <begin position="722"/>
        <end position="747"/>
    </location>
</feature>
<feature type="region of interest" description="V2" evidence="33">
    <location>
        <begin position="161"/>
        <end position="200"/>
    </location>
</feature>
<comment type="subunit">
    <text evidence="32">The mature envelope protein (Env) consists of a homotrimer of non-covalently associated gp120-gp41 heterodimers. The resulting complex protrudes from the virus surface as a spike. There seems to be as few as 10 spikes on the average virion. Interacts with host CD4, CCR5 and CXCR4. Gp120 also interacts with the C-type lectins CD209/DC-SIGN and CLEC4M/DC-SIGNR (collectively referred to as DC-SIGN(R)). Gp120 and gp41 interact with GalCer. Gp120 interacts with host ITGA4/ITGB7 complex; on CD4+ T-cells, this interaction results in rapid activation of integrin ITGAL/LFA-1, which facilitates efficient cell-to-cell spreading of HIV-1. Gp120 interacts with cell-associated heparan sulfate; this interaction increases virus infectivity on permissive cells and may be involved in infection of CD4- cells.</text>
</comment>
<name>G3C4X7_HV1</name>
<feature type="short sequence motif" description="Di-leucine internalization motif" evidence="33">
    <location>
        <begin position="858"/>
        <end position="859"/>
    </location>
</feature>
<dbReference type="Gene3D" id="2.170.40.20">
    <property type="entry name" value="Human immunodeficiency virus 1, Gp160, envelope glycoprotein"/>
    <property type="match status" value="2"/>
</dbReference>
<feature type="region of interest" description="Immunosuppression" evidence="33">
    <location>
        <begin position="577"/>
        <end position="595"/>
    </location>
</feature>
<evidence type="ECO:0000256" key="7">
    <source>
        <dbReference type="ARBA" id="ARBA00022506"/>
    </source>
</evidence>
<keyword evidence="15 33" id="KW-0053">Apoptosis</keyword>
<feature type="disulfide bond" evidence="33">
    <location>
        <begin position="232"/>
        <end position="243"/>
    </location>
</feature>
<dbReference type="GO" id="GO:0055036">
    <property type="term" value="C:virion membrane"/>
    <property type="evidence" value="ECO:0007669"/>
    <property type="project" value="UniProtKB-SubCell"/>
</dbReference>
<dbReference type="Pfam" id="PF00516">
    <property type="entry name" value="GP120"/>
    <property type="match status" value="1"/>
</dbReference>
<protein>
    <recommendedName>
        <fullName evidence="33">Envelope glycoprotein gp160</fullName>
    </recommendedName>
    <alternativeName>
        <fullName evidence="33">Env polyprotein</fullName>
    </alternativeName>
    <component>
        <recommendedName>
            <fullName evidence="33">Surface protein gp120</fullName>
            <shortName evidence="33">SU</shortName>
        </recommendedName>
        <alternativeName>
            <fullName evidence="33">Glycoprotein 120</fullName>
            <shortName evidence="33">gp120</shortName>
        </alternativeName>
    </component>
    <component>
        <recommendedName>
            <fullName evidence="33">Transmembrane protein gp41</fullName>
            <shortName evidence="33">TM</shortName>
        </recommendedName>
        <alternativeName>
            <fullName evidence="33">Glycoprotein 41</fullName>
            <shortName evidence="33">gp41</shortName>
        </alternativeName>
    </component>
</protein>
<keyword evidence="8 33" id="KW-1170">Fusion of virus membrane with host endosomal membrane</keyword>
<keyword evidence="7 33" id="KW-1168">Fusion of virus membrane with host membrane</keyword>
<comment type="miscellaneous">
    <text evidence="33">HIV-1 lineages are divided in three main groups, M (for Major), O (for Outlier), and N (for New, or Non-M, Non-O). The vast majority of strains found worldwide belong to the group M. Group O seems to be endemic to and largely confined to Cameroon and neighboring countries in West Central Africa, where these viruses represent a small minority of HIV-1 strains. The group N is represented by a limited number of isolates from Cameroonian persons. The group M is further subdivided in 9 clades or subtypes (A to D, F to H, J and K).</text>
</comment>
<feature type="region of interest" description="MPER; binding to GalCer" evidence="33">
    <location>
        <begin position="665"/>
        <end position="686"/>
    </location>
</feature>
<feature type="site" description="Cleavage; by host furin" evidence="33">
    <location>
        <begin position="514"/>
        <end position="515"/>
    </location>
</feature>
<dbReference type="CDD" id="cd09909">
    <property type="entry name" value="HIV-1-like_HR1-HR2"/>
    <property type="match status" value="1"/>
</dbReference>
<keyword evidence="9 33" id="KW-1032">Host cell membrane</keyword>
<feature type="disulfide bond" evidence="33">
    <location>
        <begin position="222"/>
        <end position="251"/>
    </location>
</feature>
<keyword evidence="10 33" id="KW-1165">Clathrin-mediated endocytosis of virus by host</keyword>
<feature type="short sequence motif" description="YXXL motif; contains endocytosis signal" evidence="33">
    <location>
        <begin position="715"/>
        <end position="718"/>
    </location>
</feature>
<dbReference type="GO" id="GO:0019062">
    <property type="term" value="P:virion attachment to host cell"/>
    <property type="evidence" value="ECO:0007669"/>
    <property type="project" value="UniProtKB-UniRule"/>
</dbReference>
<feature type="region of interest" description="Fusion peptide" evidence="33">
    <location>
        <begin position="515"/>
        <end position="535"/>
    </location>
</feature>
<evidence type="ECO:0000256" key="18">
    <source>
        <dbReference type="ARBA" id="ARBA00022844"/>
    </source>
</evidence>
<comment type="subcellular location">
    <subcellularLocation>
        <location evidence="3">Host cell membrane</location>
        <topology evidence="3">Peripheral membrane protein</topology>
    </subcellularLocation>
    <subcellularLocation>
        <location evidence="1">Host cell membrane</location>
        <topology evidence="1">Single-pass type I membrane protein</topology>
    </subcellularLocation>
    <subcellularLocation>
        <location evidence="2">Host endosome membrane</location>
        <topology evidence="2">Peripheral membrane protein</topology>
    </subcellularLocation>
    <subcellularLocation>
        <location evidence="5">Host endosome membrane</location>
        <topology evidence="5">Single-pass type I membrane protein</topology>
    </subcellularLocation>
    <subcellularLocation>
        <location evidence="6">Virion membrane</location>
        <topology evidence="6">Peripheral membrane protein</topology>
    </subcellularLocation>
    <subcellularLocation>
        <location evidence="4">Virion membrane</location>
        <topology evidence="4">Single-pass type I membrane protein</topology>
    </subcellularLocation>
</comment>
<evidence type="ECO:0000256" key="4">
    <source>
        <dbReference type="ARBA" id="ARBA00004563"/>
    </source>
</evidence>
<evidence type="ECO:0000259" key="37">
    <source>
        <dbReference type="Pfam" id="PF00517"/>
    </source>
</evidence>
<comment type="PTM">
    <text evidence="33">Specific enzymatic cleavages in vivo yield mature proteins. Envelope glycoproteins are synthesized as a inactive precursor that is heavily N-glycosylated and processed likely by host cell furin in the Golgi to yield the mature SU and TM proteins. The cleavage site between SU and TM requires the minimal sequence [KR]-X-[KR]-R. About 2 of the 9 disulfide bonds of gp41 are reduced by P4HB/PDI, following binding to CD4 receptor.</text>
</comment>
<dbReference type="InterPro" id="IPR037527">
    <property type="entry name" value="Gp160"/>
</dbReference>
<feature type="lipid moiety-binding region" description="S-palmitoyl cysteine; by host" evidence="33">
    <location>
        <position position="767"/>
    </location>
</feature>
<feature type="chain" id="PRO_5023411789" description="Transmembrane protein gp41" evidence="33">
    <location>
        <begin position="515"/>
        <end position="859"/>
    </location>
</feature>
<comment type="similarity">
    <text evidence="33">Belongs to the HIV-1 env protein family.</text>
</comment>
<comment type="domain">
    <text evidence="33">The YXXL motif is involved in determining the exact site of viral release at the surface of infected mononuclear cells and promotes endocytosis. YXXL and di-leucine endocytosis motifs interact directly or indirectly with the clathrin adapter complexes, opperate independently, and their activities are not additive.</text>
</comment>
<evidence type="ECO:0000256" key="10">
    <source>
        <dbReference type="ARBA" id="ARBA00022570"/>
    </source>
</evidence>
<evidence type="ECO:0000256" key="29">
    <source>
        <dbReference type="ARBA" id="ARBA00023280"/>
    </source>
</evidence>
<dbReference type="SUPFAM" id="SSF56502">
    <property type="entry name" value="gp120 core"/>
    <property type="match status" value="2"/>
</dbReference>
<evidence type="ECO:0000256" key="26">
    <source>
        <dbReference type="ARBA" id="ARBA00023139"/>
    </source>
</evidence>
<keyword evidence="22 33" id="KW-1133">Transmembrane helix</keyword>
<feature type="chain" id="PRO_5023411788" description="Envelope glycoprotein gp160" evidence="33">
    <location>
        <begin position="32"/>
        <end position="859"/>
    </location>
</feature>
<evidence type="ECO:0000256" key="3">
    <source>
        <dbReference type="ARBA" id="ARBA00004505"/>
    </source>
</evidence>
<feature type="transmembrane region" description="Helical" evidence="34">
    <location>
        <begin position="515"/>
        <end position="538"/>
    </location>
</feature>
<comment type="subcellular location">
    <molecule>Surface protein gp120</molecule>
    <subcellularLocation>
        <location evidence="33">Virion membrane</location>
        <topology evidence="33">Peripheral membrane protein</topology>
    </subcellularLocation>
    <subcellularLocation>
        <location evidence="33">Host cell membrane</location>
        <topology evidence="33">Peripheral membrane protein</topology>
    </subcellularLocation>
    <subcellularLocation>
        <location evidence="33">Host endosome membrane</location>
        <topology evidence="33">Single-pass type I membrane protein</topology>
    </subcellularLocation>
    <text evidence="33">The surface protein is not anchored to the viral envelope, but associates with the extravirion surface through its binding to TM. It is probably concentrated at the site of budding and incorporated into the virions possibly by contacts between the cytoplasmic tail of Env and the N-terminus of Gag.</text>
</comment>
<evidence type="ECO:0000256" key="24">
    <source>
        <dbReference type="ARBA" id="ARBA00023054"/>
    </source>
</evidence>
<keyword evidence="26 33" id="KW-0564">Palmitate</keyword>
<organismHost>
    <name type="scientific">Homo sapiens</name>
    <name type="common">Human</name>
    <dbReference type="NCBI Taxonomy" id="9606"/>
</organismHost>
<keyword evidence="28 33" id="KW-0325">Glycoprotein</keyword>
<dbReference type="SUPFAM" id="SSF58069">
    <property type="entry name" value="Virus ectodomain"/>
    <property type="match status" value="1"/>
</dbReference>
<comment type="PTM">
    <text evidence="33">Palmitoylation of the transmembrane protein and of Env polyprotein (prior to its proteolytic cleavage) is essential for their association with host cell membrane lipid rafts. Palmitoylation is therefore required for envelope trafficking to classical lipid rafts, but not for viral replication.</text>
</comment>
<evidence type="ECO:0000256" key="19">
    <source>
        <dbReference type="ARBA" id="ARBA00022870"/>
    </source>
</evidence>
<dbReference type="GO" id="GO:0019064">
    <property type="term" value="P:fusion of virus membrane with host plasma membrane"/>
    <property type="evidence" value="ECO:0007669"/>
    <property type="project" value="UniProtKB-UniRule"/>
</dbReference>
<comment type="domain">
    <text evidence="33 34">The 17 amino acids long immunosuppressive region is present in many retroviral envelope proteins. Synthetic peptides derived from this relatively conserved sequence inhibit immune function in vitro and in vivo.</text>
</comment>
<keyword evidence="16 33" id="KW-0732">Signal</keyword>
<keyword evidence="19 33" id="KW-1043">Host membrane</keyword>
<evidence type="ECO:0000256" key="17">
    <source>
        <dbReference type="ARBA" id="ARBA00022804"/>
    </source>
</evidence>
<dbReference type="EMBL" id="GU331697">
    <property type="protein sequence ID" value="AEO86286.1"/>
    <property type="molecule type" value="Genomic_DNA"/>
</dbReference>
<gene>
    <name evidence="33 38" type="primary">env</name>
</gene>
<dbReference type="GO" id="GO:0044175">
    <property type="term" value="C:host cell endosome membrane"/>
    <property type="evidence" value="ECO:0007669"/>
    <property type="project" value="UniProtKB-SubCell"/>
</dbReference>
<keyword evidence="27 33" id="KW-1015">Disulfide bond</keyword>
<dbReference type="GO" id="GO:0052031">
    <property type="term" value="P:symbiont-mediated perturbation of host defense response"/>
    <property type="evidence" value="ECO:0007669"/>
    <property type="project" value="UniProtKB-UniRule"/>
</dbReference>
<keyword evidence="29 33" id="KW-0899">Viral immunoevasion</keyword>
<keyword evidence="21 33" id="KW-1164">Virus endocytosis by host</keyword>
<dbReference type="GO" id="GO:0019031">
    <property type="term" value="C:viral envelope"/>
    <property type="evidence" value="ECO:0007669"/>
    <property type="project" value="UniProtKB-KW"/>
</dbReference>
<feature type="topological domain" description="Cytoplasmic" evidence="33">
    <location>
        <begin position="709"/>
        <end position="859"/>
    </location>
</feature>
<comment type="domain">
    <text evidence="33">Some of the most genetically diverse regions of the viral genome are present in Env. They are called variable regions 1 through 5 (V1 through V5). Coreceptor usage of gp120 is determined mainly by the primary structure of the third variable region (V3) in the outer domain of gp120. The sequence of V3 determines which coreceptor, CCR5 and/or CXCR4 (corresponding to R5/macrophage, X4/T cell and R5X4/T cell and macrophage tropism), is used to trigger the fusion potential of the Env complex, and hence which cells the virus can infect. Binding to CCR5 involves a region adjacent in addition to V3.</text>
</comment>
<evidence type="ECO:0000256" key="23">
    <source>
        <dbReference type="ARBA" id="ARBA00023046"/>
    </source>
</evidence>
<dbReference type="GO" id="GO:1903908">
    <property type="term" value="P:positive regulation of plasma membrane raft polarization"/>
    <property type="evidence" value="ECO:0007669"/>
    <property type="project" value="UniProtKB-UniRule"/>
</dbReference>
<dbReference type="FunFam" id="2.170.40.20:FF:000001">
    <property type="entry name" value="Envelope glycoprotein gp160"/>
    <property type="match status" value="1"/>
</dbReference>
<dbReference type="GO" id="GO:0005198">
    <property type="term" value="F:structural molecule activity"/>
    <property type="evidence" value="ECO:0007669"/>
    <property type="project" value="UniProtKB-UniRule"/>
</dbReference>
<dbReference type="InterPro" id="IPR000328">
    <property type="entry name" value="GP41-like"/>
</dbReference>
<keyword evidence="25 33" id="KW-0472">Membrane</keyword>
<dbReference type="InterPro" id="IPR036377">
    <property type="entry name" value="Gp120_core_sf"/>
</dbReference>
<dbReference type="Pfam" id="PF00517">
    <property type="entry name" value="GP41"/>
    <property type="match status" value="1"/>
</dbReference>
<dbReference type="GO" id="GO:0016020">
    <property type="term" value="C:membrane"/>
    <property type="evidence" value="ECO:0007669"/>
    <property type="project" value="UniProtKB-UniRule"/>
</dbReference>
<dbReference type="FunFam" id="1.20.5.490:FF:000001">
    <property type="entry name" value="Envelope glycoprotein gp160"/>
    <property type="match status" value="1"/>
</dbReference>
<evidence type="ECO:0000256" key="22">
    <source>
        <dbReference type="ARBA" id="ARBA00022989"/>
    </source>
</evidence>
<comment type="PTM">
    <text evidence="33">Highly glycosylated by host. The high number of glycan on the protein is reffered to as 'glycan shield' because it contributes to hide protein sequence from adaptive immune system.</text>
</comment>
<keyword evidence="20 33" id="KW-0261">Viral envelope protein</keyword>
<dbReference type="GO" id="GO:0039654">
    <property type="term" value="P:fusion of virus membrane with host endosome membrane"/>
    <property type="evidence" value="ECO:0007669"/>
    <property type="project" value="UniProtKB-UniRule"/>
</dbReference>
<evidence type="ECO:0000256" key="32">
    <source>
        <dbReference type="ARBA" id="ARBA00062028"/>
    </source>
</evidence>
<evidence type="ECO:0000256" key="2">
    <source>
        <dbReference type="ARBA" id="ARBA00004433"/>
    </source>
</evidence>
<dbReference type="GO" id="GO:0020002">
    <property type="term" value="C:host cell plasma membrane"/>
    <property type="evidence" value="ECO:0007669"/>
    <property type="project" value="UniProtKB-SubCell"/>
</dbReference>
<evidence type="ECO:0000256" key="13">
    <source>
        <dbReference type="ARBA" id="ARBA00022685"/>
    </source>
</evidence>
<evidence type="ECO:0000256" key="8">
    <source>
        <dbReference type="ARBA" id="ARBA00022510"/>
    </source>
</evidence>
<comment type="function">
    <text evidence="33">Surface protein gp120: Attaches the virus to the host lymphoid cell by binding to the primary receptor CD4. This interaction induces a structural rearrangement creating a high affinity binding site for a chemokine coreceptor like CXCR4 and/or CCR5. Acts as a ligand for CD209/DC-SIGN and CLEC4M/DC-SIGNR, which are respectively found on dendritic cells (DCs), and on endothelial cells of liver sinusoids and lymph node sinuses. These interactions allow capture of viral particles at mucosal surfaces by these cells and subsequent transmission to permissive cells. HIV subverts the migration properties of dendritic cells to gain access to CD4+ T-cells in lymph nodes. Virus transmission to permissive T-cells occurs either in trans (without DCs infection, through viral capture and transmission), or in cis (following DCs productive infection, through the usual CD4-gp120 interaction), thereby inducing a robust infection. In trans infection, bound virions remain infectious over days and it is proposed that they are not degraded, but protected in non-lysosomal acidic organelles within the DCs close to the cell membrane thus contributing to the viral infectious potential during DCs' migration from the periphery to the lymphoid tissues. On arrival at lymphoid tissues, intact virions recycle back to DCs' cell surface allowing virus transmission to CD4+ T-cells.</text>
</comment>
<evidence type="ECO:0000256" key="15">
    <source>
        <dbReference type="ARBA" id="ARBA00022703"/>
    </source>
</evidence>
<accession>G3C4X7</accession>
<evidence type="ECO:0000256" key="20">
    <source>
        <dbReference type="ARBA" id="ARBA00022879"/>
    </source>
</evidence>
<evidence type="ECO:0000256" key="21">
    <source>
        <dbReference type="ARBA" id="ARBA00022890"/>
    </source>
</evidence>
<dbReference type="Gene3D" id="1.20.5.490">
    <property type="entry name" value="Single helix bin"/>
    <property type="match status" value="1"/>
</dbReference>
<feature type="region of interest" description="CD4-binding loop" evidence="33">
    <location>
        <begin position="367"/>
        <end position="377"/>
    </location>
</feature>
<keyword evidence="18 33" id="KW-0946">Virion</keyword>
<dbReference type="HAMAP" id="MF_04083">
    <property type="entry name" value="HIV_ENV"/>
    <property type="match status" value="1"/>
</dbReference>
<comment type="subcellular location">
    <molecule>Transmembrane protein gp41</molecule>
    <subcellularLocation>
        <location evidence="33">Virion membrane</location>
        <topology evidence="33">Single-pass type I membrane protein</topology>
    </subcellularLocation>
    <subcellularLocation>
        <location evidence="33">Host cell membrane</location>
        <topology evidence="33">Single-pass type I membrane protein</topology>
    </subcellularLocation>
    <subcellularLocation>
        <location evidence="33">Host endosome membrane</location>
        <topology evidence="33">Single-pass type I membrane protein</topology>
    </subcellularLocation>
    <text evidence="33">It is probably concentrated at the site of budding and incorporated into the virions possibly by contacts between the cytoplasmic tail of Env and the N-terminus of Gag.</text>
</comment>
<keyword evidence="31 33" id="KW-1160">Virus entry into host cell</keyword>
<comment type="subunit">
    <text evidence="33">The mature envelope protein (Env) consists of a homotrimer of non-covalently associated gp120-gp41 heterodimers. The resulting complex protrudes from the virus surface as a spike. There seems to be as few as 10 spikes on the average virion. Surface protein gp120 interacts with host CD4, CCR5 and CXCR4. Gp120 also interacts with the C-type lectins CD209/DC-SIGN and CLEC4M/DC-SIGNR (collectively referred to as DC-SIGN(R)). Gp120 and gp41 interact with GalCer. Gp120 interacts with host ITGA4/ITGB7 complex; on CD4+ T-cells, this interaction results in rapid activation of integrin ITGAL/LFA-1, which facilitates efficient cell-to-cell spreading of HIV-1. Gp120 interacts with cell-associated heparan sulfate; this interaction increases virus infectivity on permissive cells and may be involved in infection of CD4- cells.</text>
</comment>
<comment type="domain">
    <text evidence="33">The CD4-binding region is targeted by the antibody b12.</text>
</comment>
<feature type="domain" description="Retroviral envelope protein GP41-like" evidence="37">
    <location>
        <begin position="533"/>
        <end position="722"/>
    </location>
</feature>
<keyword evidence="11 33" id="KW-0945">Host-virus interaction</keyword>
<dbReference type="FunFam" id="1.10.287.210:FF:000001">
    <property type="entry name" value="Envelope glycoprotein gp160"/>
    <property type="match status" value="1"/>
</dbReference>